<keyword evidence="5" id="KW-0813">Transport</keyword>
<comment type="subcellular location">
    <subcellularLocation>
        <location evidence="2">Basolateral cell membrane</location>
        <topology evidence="2">Multi-pass membrane protein</topology>
    </subcellularLocation>
    <subcellularLocation>
        <location evidence="3">Cytoplasmic vesicle</location>
        <location evidence="3">Secretory vesicle membrane</location>
        <topology evidence="3">Multi-pass membrane protein</topology>
    </subcellularLocation>
    <subcellularLocation>
        <location evidence="1">Cytoplasmic vesicle</location>
        <location evidence="1">Secretory vesicle</location>
        <location evidence="1">Synaptic vesicle membrane</location>
    </subcellularLocation>
    <subcellularLocation>
        <location evidence="4">Lysosome membrane</location>
    </subcellularLocation>
</comment>
<feature type="transmembrane region" description="Helical" evidence="26">
    <location>
        <begin position="106"/>
        <end position="129"/>
    </location>
</feature>
<feature type="transmembrane region" description="Helical" evidence="26">
    <location>
        <begin position="81"/>
        <end position="100"/>
    </location>
</feature>
<evidence type="ECO:0000256" key="12">
    <source>
        <dbReference type="ARBA" id="ARBA00023180"/>
    </source>
</evidence>
<dbReference type="PROSITE" id="PS50850">
    <property type="entry name" value="MFS"/>
    <property type="match status" value="1"/>
</dbReference>
<feature type="transmembrane region" description="Helical" evidence="26">
    <location>
        <begin position="170"/>
        <end position="194"/>
    </location>
</feature>
<comment type="catalytic activity">
    <reaction evidence="19">
        <text>L-glutamate(out) = L-glutamate(in)</text>
        <dbReference type="Rhea" id="RHEA:66336"/>
        <dbReference type="ChEBI" id="CHEBI:29985"/>
    </reaction>
    <physiologicalReaction direction="left-to-right" evidence="19">
        <dbReference type="Rhea" id="RHEA:66337"/>
    </physiologicalReaction>
</comment>
<dbReference type="FunFam" id="1.20.1250.20:FF:000003">
    <property type="entry name" value="Solute carrier family 17 member 3"/>
    <property type="match status" value="1"/>
</dbReference>
<dbReference type="AlphaFoldDB" id="A0ABD1FDV3"/>
<evidence type="ECO:0000256" key="19">
    <source>
        <dbReference type="ARBA" id="ARBA00051447"/>
    </source>
</evidence>
<comment type="catalytic activity">
    <reaction evidence="18">
        <text>N-acetyl-L-aspartyl-L-glutamate(out) = N-acetyl-L-aspartyl-L-glutamate(in)</text>
        <dbReference type="Rhea" id="RHEA:72599"/>
        <dbReference type="ChEBI" id="CHEBI:76931"/>
    </reaction>
    <physiologicalReaction direction="left-to-right" evidence="18">
        <dbReference type="Rhea" id="RHEA:72600"/>
    </physiologicalReaction>
</comment>
<keyword evidence="12" id="KW-0325">Glycoprotein</keyword>
<evidence type="ECO:0000259" key="27">
    <source>
        <dbReference type="PROSITE" id="PS50850"/>
    </source>
</evidence>
<evidence type="ECO:0000256" key="26">
    <source>
        <dbReference type="SAM" id="Phobius"/>
    </source>
</evidence>
<evidence type="ECO:0000256" key="15">
    <source>
        <dbReference type="ARBA" id="ARBA00050101"/>
    </source>
</evidence>
<evidence type="ECO:0000256" key="16">
    <source>
        <dbReference type="ARBA" id="ARBA00050554"/>
    </source>
</evidence>
<evidence type="ECO:0000256" key="22">
    <source>
        <dbReference type="ARBA" id="ARBA00069713"/>
    </source>
</evidence>
<keyword evidence="6" id="KW-1003">Cell membrane</keyword>
<dbReference type="InterPro" id="IPR036259">
    <property type="entry name" value="MFS_trans_sf"/>
</dbReference>
<dbReference type="PANTHER" id="PTHR11662">
    <property type="entry name" value="SOLUTE CARRIER FAMILY 17"/>
    <property type="match status" value="1"/>
</dbReference>
<comment type="catalytic activity">
    <reaction evidence="20">
        <text>D-glucuronate(out) + H(+)(out) = D-glucuronate(in) + H(+)(in)</text>
        <dbReference type="Rhea" id="RHEA:72591"/>
        <dbReference type="ChEBI" id="CHEBI:15378"/>
        <dbReference type="ChEBI" id="CHEBI:58720"/>
    </reaction>
    <physiologicalReaction direction="left-to-right" evidence="20">
        <dbReference type="Rhea" id="RHEA:72592"/>
    </physiologicalReaction>
</comment>
<dbReference type="SUPFAM" id="SSF103473">
    <property type="entry name" value="MFS general substrate transporter"/>
    <property type="match status" value="1"/>
</dbReference>
<evidence type="ECO:0000256" key="13">
    <source>
        <dbReference type="ARBA" id="ARBA00023228"/>
    </source>
</evidence>
<dbReference type="Gene3D" id="1.20.1250.20">
    <property type="entry name" value="MFS general substrate transporter like domains"/>
    <property type="match status" value="2"/>
</dbReference>
<keyword evidence="7 26" id="KW-0812">Transmembrane</keyword>
<evidence type="ECO:0000256" key="5">
    <source>
        <dbReference type="ARBA" id="ARBA00022448"/>
    </source>
</evidence>
<gene>
    <name evidence="28" type="ORF">ABEB36_001200</name>
</gene>
<evidence type="ECO:0000256" key="8">
    <source>
        <dbReference type="ARBA" id="ARBA00022847"/>
    </source>
</evidence>
<evidence type="ECO:0000256" key="25">
    <source>
        <dbReference type="ARBA" id="ARBA00081925"/>
    </source>
</evidence>
<feature type="transmembrane region" description="Helical" evidence="26">
    <location>
        <begin position="141"/>
        <end position="164"/>
    </location>
</feature>
<evidence type="ECO:0000256" key="9">
    <source>
        <dbReference type="ARBA" id="ARBA00022989"/>
    </source>
</evidence>
<dbReference type="FunFam" id="1.20.1250.20:FF:000067">
    <property type="entry name" value="sialin isoform X2"/>
    <property type="match status" value="1"/>
</dbReference>
<evidence type="ECO:0000256" key="23">
    <source>
        <dbReference type="ARBA" id="ARBA00080244"/>
    </source>
</evidence>
<feature type="transmembrane region" description="Helical" evidence="26">
    <location>
        <begin position="405"/>
        <end position="423"/>
    </location>
</feature>
<keyword evidence="11 26" id="KW-0472">Membrane</keyword>
<evidence type="ECO:0000256" key="1">
    <source>
        <dbReference type="ARBA" id="ARBA00004432"/>
    </source>
</evidence>
<feature type="transmembrane region" description="Helical" evidence="26">
    <location>
        <begin position="235"/>
        <end position="255"/>
    </location>
</feature>
<keyword evidence="13" id="KW-0458">Lysosome</keyword>
<reference evidence="28 29" key="1">
    <citation type="submission" date="2024-05" db="EMBL/GenBank/DDBJ databases">
        <title>Genetic variation in Jamaican populations of the coffee berry borer (Hypothenemus hampei).</title>
        <authorList>
            <person name="Errbii M."/>
            <person name="Myrie A."/>
        </authorList>
    </citation>
    <scope>NUCLEOTIDE SEQUENCE [LARGE SCALE GENOMIC DNA]</scope>
    <source>
        <strain evidence="28">JA-Hopewell-2020-01-JO</strain>
        <tissue evidence="28">Whole body</tissue>
    </source>
</reference>
<keyword evidence="8" id="KW-0769">Symport</keyword>
<evidence type="ECO:0000313" key="28">
    <source>
        <dbReference type="EMBL" id="KAL1517435.1"/>
    </source>
</evidence>
<proteinExistence type="predicted"/>
<dbReference type="EMBL" id="JBDJPC010000001">
    <property type="protein sequence ID" value="KAL1517435.1"/>
    <property type="molecule type" value="Genomic_DNA"/>
</dbReference>
<comment type="function">
    <text evidence="21">Receptor for CM101, a polysaccharide produced by group B Streptococcus with antipathoangiogenic properties.</text>
</comment>
<dbReference type="PANTHER" id="PTHR11662:SF455">
    <property type="entry name" value="GH23975P"/>
    <property type="match status" value="1"/>
</dbReference>
<accession>A0ABD1FDV3</accession>
<name>A0ABD1FDV3_HYPHA</name>
<dbReference type="InterPro" id="IPR050382">
    <property type="entry name" value="MFS_Na/Anion_cotransporter"/>
</dbReference>
<feature type="transmembrane region" description="Helical" evidence="26">
    <location>
        <begin position="312"/>
        <end position="330"/>
    </location>
</feature>
<keyword evidence="10" id="KW-0770">Synapse</keyword>
<evidence type="ECO:0000256" key="14">
    <source>
        <dbReference type="ARBA" id="ARBA00023329"/>
    </source>
</evidence>
<keyword evidence="9 26" id="KW-1133">Transmembrane helix</keyword>
<evidence type="ECO:0000256" key="7">
    <source>
        <dbReference type="ARBA" id="ARBA00022692"/>
    </source>
</evidence>
<feature type="transmembrane region" description="Helical" evidence="26">
    <location>
        <begin position="275"/>
        <end position="292"/>
    </location>
</feature>
<keyword evidence="29" id="KW-1185">Reference proteome</keyword>
<dbReference type="InterPro" id="IPR011701">
    <property type="entry name" value="MFS"/>
</dbReference>
<feature type="domain" description="Major facilitator superfamily (MFS) profile" evidence="27">
    <location>
        <begin position="1"/>
        <end position="428"/>
    </location>
</feature>
<feature type="transmembrane region" description="Helical" evidence="26">
    <location>
        <begin position="12"/>
        <end position="30"/>
    </location>
</feature>
<evidence type="ECO:0000256" key="20">
    <source>
        <dbReference type="ARBA" id="ARBA00051612"/>
    </source>
</evidence>
<protein>
    <recommendedName>
        <fullName evidence="22">Sialin</fullName>
    </recommendedName>
    <alternativeName>
        <fullName evidence="25">H(+)/nitrate cotransporter</fullName>
    </alternativeName>
    <alternativeName>
        <fullName evidence="23">H(+)/sialic acid cotransporter</fullName>
    </alternativeName>
    <alternativeName>
        <fullName evidence="24">Vesicular excitatory amino acid transporter</fullName>
    </alternativeName>
</protein>
<dbReference type="GO" id="GO:0046942">
    <property type="term" value="P:carboxylic acid transport"/>
    <property type="evidence" value="ECO:0007669"/>
    <property type="project" value="UniProtKB-ARBA"/>
</dbReference>
<feature type="transmembrane region" description="Helical" evidence="26">
    <location>
        <begin position="336"/>
        <end position="355"/>
    </location>
</feature>
<evidence type="ECO:0000313" key="29">
    <source>
        <dbReference type="Proteomes" id="UP001566132"/>
    </source>
</evidence>
<evidence type="ECO:0000256" key="10">
    <source>
        <dbReference type="ARBA" id="ARBA00023018"/>
    </source>
</evidence>
<feature type="transmembrane region" description="Helical" evidence="26">
    <location>
        <begin position="367"/>
        <end position="393"/>
    </location>
</feature>
<evidence type="ECO:0000256" key="24">
    <source>
        <dbReference type="ARBA" id="ARBA00081195"/>
    </source>
</evidence>
<dbReference type="InterPro" id="IPR020846">
    <property type="entry name" value="MFS_dom"/>
</dbReference>
<dbReference type="CDD" id="cd17318">
    <property type="entry name" value="MFS_SLC17"/>
    <property type="match status" value="1"/>
</dbReference>
<organism evidence="28 29">
    <name type="scientific">Hypothenemus hampei</name>
    <name type="common">Coffee berry borer</name>
    <dbReference type="NCBI Taxonomy" id="57062"/>
    <lineage>
        <taxon>Eukaryota</taxon>
        <taxon>Metazoa</taxon>
        <taxon>Ecdysozoa</taxon>
        <taxon>Arthropoda</taxon>
        <taxon>Hexapoda</taxon>
        <taxon>Insecta</taxon>
        <taxon>Pterygota</taxon>
        <taxon>Neoptera</taxon>
        <taxon>Endopterygota</taxon>
        <taxon>Coleoptera</taxon>
        <taxon>Polyphaga</taxon>
        <taxon>Cucujiformia</taxon>
        <taxon>Curculionidae</taxon>
        <taxon>Scolytinae</taxon>
        <taxon>Hypothenemus</taxon>
    </lineage>
</organism>
<evidence type="ECO:0000256" key="6">
    <source>
        <dbReference type="ARBA" id="ARBA00022475"/>
    </source>
</evidence>
<evidence type="ECO:0000256" key="2">
    <source>
        <dbReference type="ARBA" id="ARBA00004554"/>
    </source>
</evidence>
<dbReference type="GO" id="GO:0016323">
    <property type="term" value="C:basolateral plasma membrane"/>
    <property type="evidence" value="ECO:0007669"/>
    <property type="project" value="UniProtKB-SubCell"/>
</dbReference>
<dbReference type="GO" id="GO:0015293">
    <property type="term" value="F:symporter activity"/>
    <property type="evidence" value="ECO:0007669"/>
    <property type="project" value="UniProtKB-KW"/>
</dbReference>
<evidence type="ECO:0000256" key="3">
    <source>
        <dbReference type="ARBA" id="ARBA00004638"/>
    </source>
</evidence>
<dbReference type="Pfam" id="PF07690">
    <property type="entry name" value="MFS_1"/>
    <property type="match status" value="1"/>
</dbReference>
<comment type="catalytic activity">
    <reaction evidence="16">
        <text>L-aspartate(out) = L-aspartate(in)</text>
        <dbReference type="Rhea" id="RHEA:66332"/>
        <dbReference type="ChEBI" id="CHEBI:29991"/>
    </reaction>
    <physiologicalReaction direction="left-to-right" evidence="16">
        <dbReference type="Rhea" id="RHEA:66333"/>
    </physiologicalReaction>
</comment>
<sequence>MVLRVASFCGFFNVYILRVNLSIAIVAMTTDRYLPNGTNLGPEFPWSNELQGYILSAFFYGYISTQFLGGVLASKFGGKSLFGYGVVTTAVLTLITPVVINFNVYFFIAIRILEGIFEGVTYPCIHAVWSKWVPPLERSRLATIAFSGCFVGTVVGMPACAYLADTLGWPSVFYICGASAIVWYIVWTFCIAACPEQDTRISEAELTYIQNSIKEYSANQEWSTKVPWKKIFTSVPVWAIVVSHFGENWGFYTLLTQLPKYLKDVHNYDLGKSGFLAGLPYLVMSILIQFSGQWADRLLVKKVLSRTQVRKAFNCAGFLSQTVFMLVAAFWTDRIGSILCLTLAVGLAALAWPGFSVNHLDLAPQHAGILMGIGNTFATIPGIVSPTITGYIVKTPPTVQQWQTVFFIAAAIYLFGAVFYDIFASGDLQPWAIQNKTTQNTDKLPSEQEKTREIVTVF</sequence>
<evidence type="ECO:0000256" key="17">
    <source>
        <dbReference type="ARBA" id="ARBA00050625"/>
    </source>
</evidence>
<dbReference type="GO" id="GO:0005765">
    <property type="term" value="C:lysosomal membrane"/>
    <property type="evidence" value="ECO:0007669"/>
    <property type="project" value="UniProtKB-SubCell"/>
</dbReference>
<dbReference type="Proteomes" id="UP001566132">
    <property type="component" value="Unassembled WGS sequence"/>
</dbReference>
<dbReference type="GO" id="GO:0030672">
    <property type="term" value="C:synaptic vesicle membrane"/>
    <property type="evidence" value="ECO:0007669"/>
    <property type="project" value="UniProtKB-SubCell"/>
</dbReference>
<evidence type="ECO:0000256" key="4">
    <source>
        <dbReference type="ARBA" id="ARBA00004656"/>
    </source>
</evidence>
<feature type="transmembrane region" description="Helical" evidence="26">
    <location>
        <begin position="50"/>
        <end position="69"/>
    </location>
</feature>
<comment type="catalytic activity">
    <reaction evidence="15">
        <text>2 nitrate(out) + H(+)(out) = 2 nitrate(in) + H(+)(in)</text>
        <dbReference type="Rhea" id="RHEA:71539"/>
        <dbReference type="ChEBI" id="CHEBI:15378"/>
        <dbReference type="ChEBI" id="CHEBI:17632"/>
    </reaction>
    <physiologicalReaction direction="left-to-right" evidence="15">
        <dbReference type="Rhea" id="RHEA:71540"/>
    </physiologicalReaction>
</comment>
<evidence type="ECO:0000256" key="21">
    <source>
        <dbReference type="ARBA" id="ARBA00056891"/>
    </source>
</evidence>
<evidence type="ECO:0000256" key="11">
    <source>
        <dbReference type="ARBA" id="ARBA00023136"/>
    </source>
</evidence>
<keyword evidence="14" id="KW-0968">Cytoplasmic vesicle</keyword>
<comment type="catalytic activity">
    <reaction evidence="17">
        <text>N-acetylneuraminate(in) + H(+)(in) = N-acetylneuraminate(out) + H(+)(out)</text>
        <dbReference type="Rhea" id="RHEA:28987"/>
        <dbReference type="ChEBI" id="CHEBI:15378"/>
        <dbReference type="ChEBI" id="CHEBI:35418"/>
    </reaction>
    <physiologicalReaction direction="right-to-left" evidence="17">
        <dbReference type="Rhea" id="RHEA:28989"/>
    </physiologicalReaction>
</comment>
<comment type="caution">
    <text evidence="28">The sequence shown here is derived from an EMBL/GenBank/DDBJ whole genome shotgun (WGS) entry which is preliminary data.</text>
</comment>
<evidence type="ECO:0000256" key="18">
    <source>
        <dbReference type="ARBA" id="ARBA00051403"/>
    </source>
</evidence>